<dbReference type="EMBL" id="LJKE01000043">
    <property type="protein sequence ID" value="KZD66331.1"/>
    <property type="molecule type" value="Genomic_DNA"/>
</dbReference>
<dbReference type="CDD" id="cd17906">
    <property type="entry name" value="CheX"/>
    <property type="match status" value="1"/>
</dbReference>
<organism evidence="3 4">
    <name type="scientific">Bacillus cereus</name>
    <dbReference type="NCBI Taxonomy" id="1396"/>
    <lineage>
        <taxon>Bacteria</taxon>
        <taxon>Bacillati</taxon>
        <taxon>Bacillota</taxon>
        <taxon>Bacilli</taxon>
        <taxon>Bacillales</taxon>
        <taxon>Bacillaceae</taxon>
        <taxon>Bacillus</taxon>
        <taxon>Bacillus cereus group</taxon>
    </lineage>
</organism>
<dbReference type="Gene3D" id="3.40.1550.10">
    <property type="entry name" value="CheC-like"/>
    <property type="match status" value="1"/>
</dbReference>
<dbReference type="Proteomes" id="UP000076482">
    <property type="component" value="Unassembled WGS sequence"/>
</dbReference>
<evidence type="ECO:0000259" key="2">
    <source>
        <dbReference type="Pfam" id="PF13690"/>
    </source>
</evidence>
<dbReference type="InterPro" id="IPR028976">
    <property type="entry name" value="CheC-like_sf"/>
</dbReference>
<evidence type="ECO:0000313" key="3">
    <source>
        <dbReference type="EMBL" id="KZD66331.1"/>
    </source>
</evidence>
<comment type="caution">
    <text evidence="3">The sequence shown here is derived from an EMBL/GenBank/DDBJ whole genome shotgun (WGS) entry which is preliminary data.</text>
</comment>
<protein>
    <recommendedName>
        <fullName evidence="2">Chemotaxis phosphatase CheX-like domain-containing protein</fullName>
    </recommendedName>
</protein>
<dbReference type="SUPFAM" id="SSF103039">
    <property type="entry name" value="CheC-like"/>
    <property type="match status" value="1"/>
</dbReference>
<dbReference type="GO" id="GO:0006935">
    <property type="term" value="P:chemotaxis"/>
    <property type="evidence" value="ECO:0007669"/>
    <property type="project" value="UniProtKB-KW"/>
</dbReference>
<dbReference type="Pfam" id="PF13690">
    <property type="entry name" value="CheX"/>
    <property type="match status" value="1"/>
</dbReference>
<gene>
    <name evidence="3" type="ORF">B4088_2447</name>
</gene>
<evidence type="ECO:0000313" key="4">
    <source>
        <dbReference type="Proteomes" id="UP000076482"/>
    </source>
</evidence>
<dbReference type="InterPro" id="IPR028051">
    <property type="entry name" value="CheX-like_dom"/>
</dbReference>
<proteinExistence type="predicted"/>
<dbReference type="RefSeq" id="WP_063260944.1">
    <property type="nucleotide sequence ID" value="NZ_LJKE01000043.1"/>
</dbReference>
<evidence type="ECO:0000256" key="1">
    <source>
        <dbReference type="ARBA" id="ARBA00022500"/>
    </source>
</evidence>
<name>A0A164P6L6_BACCE</name>
<accession>A0A164P6L6</accession>
<dbReference type="AlphaFoldDB" id="A0A164P6L6"/>
<reference evidence="3 4" key="1">
    <citation type="submission" date="2015-09" db="EMBL/GenBank/DDBJ databases">
        <title>Bacillus cereus food isolates.</title>
        <authorList>
            <person name="Boekhorst J."/>
        </authorList>
    </citation>
    <scope>NUCLEOTIDE SEQUENCE [LARGE SCALE GENOMIC DNA]</scope>
    <source>
        <strain evidence="3 4">B4088</strain>
    </source>
</reference>
<feature type="domain" description="Chemotaxis phosphatase CheX-like" evidence="2">
    <location>
        <begin position="47"/>
        <end position="110"/>
    </location>
</feature>
<sequence>MRADYINAILNSSRQTVQTLFGVEPEKKEMYVTDILETPYSHILHFQLDGELFGVFAISFPEEVAIEMCKKMTGGMVETLDDMGLSALEESGNMIKGGIVNSLGEWNSDIPMVLLLNKNELALLPTQTLVIEAESEIGPMQFHISVHSMN</sequence>
<keyword evidence="1" id="KW-0145">Chemotaxis</keyword>
<dbReference type="PATRIC" id="fig|1396.535.peg.4407"/>